<gene>
    <name evidence="1" type="ORF">A4D02_24535</name>
</gene>
<dbReference type="EMBL" id="LWBO01000004">
    <property type="protein sequence ID" value="OQP52362.1"/>
    <property type="molecule type" value="Genomic_DNA"/>
</dbReference>
<organism evidence="1 2">
    <name type="scientific">Niastella koreensis</name>
    <dbReference type="NCBI Taxonomy" id="354356"/>
    <lineage>
        <taxon>Bacteria</taxon>
        <taxon>Pseudomonadati</taxon>
        <taxon>Bacteroidota</taxon>
        <taxon>Chitinophagia</taxon>
        <taxon>Chitinophagales</taxon>
        <taxon>Chitinophagaceae</taxon>
        <taxon>Niastella</taxon>
    </lineage>
</organism>
<name>A0ABX3P0T5_9BACT</name>
<reference evidence="1 2" key="1">
    <citation type="submission" date="2016-04" db="EMBL/GenBank/DDBJ databases">
        <authorList>
            <person name="Chen L."/>
            <person name="Zhuang W."/>
            <person name="Wang G."/>
        </authorList>
    </citation>
    <scope>NUCLEOTIDE SEQUENCE [LARGE SCALE GENOMIC DNA]</scope>
    <source>
        <strain evidence="2">GR20</strain>
    </source>
</reference>
<evidence type="ECO:0008006" key="3">
    <source>
        <dbReference type="Google" id="ProtNLM"/>
    </source>
</evidence>
<evidence type="ECO:0000313" key="1">
    <source>
        <dbReference type="EMBL" id="OQP52362.1"/>
    </source>
</evidence>
<protein>
    <recommendedName>
        <fullName evidence="3">DUF4249 domain-containing protein</fullName>
    </recommendedName>
</protein>
<dbReference type="PROSITE" id="PS51257">
    <property type="entry name" value="PROKAR_LIPOPROTEIN"/>
    <property type="match status" value="1"/>
</dbReference>
<keyword evidence="2" id="KW-1185">Reference proteome</keyword>
<dbReference type="Proteomes" id="UP000192277">
    <property type="component" value="Unassembled WGS sequence"/>
</dbReference>
<comment type="caution">
    <text evidence="1">The sequence shown here is derived from an EMBL/GenBank/DDBJ whole genome shotgun (WGS) entry which is preliminary data.</text>
</comment>
<accession>A0ABX3P0T5</accession>
<evidence type="ECO:0000313" key="2">
    <source>
        <dbReference type="Proteomes" id="UP000192277"/>
    </source>
</evidence>
<dbReference type="Pfam" id="PF14054">
    <property type="entry name" value="DUF4249"/>
    <property type="match status" value="1"/>
</dbReference>
<proteinExistence type="predicted"/>
<dbReference type="RefSeq" id="WP_014220413.1">
    <property type="nucleotide sequence ID" value="NZ_LWBO01000004.1"/>
</dbReference>
<dbReference type="InterPro" id="IPR025345">
    <property type="entry name" value="DUF4249"/>
</dbReference>
<sequence>MKRNLIIIALISAFLSCTKTITPKLNNAQAQINIQGAVSDTAGPYFVSIVKTVGFYENNTFPGVSGATVTITDSTAGVTDELTETADAGLYRTWKIMQGIPGHTYLLNVSLNGARFTASSTMPQPVQLDSVTFDLRDTSKINSIANYQDPGNTVNYYKYNLLLNGVKDDRFLTFDDRLSNGRYIRDKVDADTGEIKNNYVVQLSLVGVDAGVYTYLHEAEAVAYDNGSLSSPATPTTNIHGGCLGYFSAQTVSNKTAVVKY</sequence>